<name>A0A1W0XDL2_HYPEX</name>
<comment type="caution">
    <text evidence="3">The sequence shown here is derived from an EMBL/GenBank/DDBJ whole genome shotgun (WGS) entry which is preliminary data.</text>
</comment>
<dbReference type="EMBL" id="MTYJ01000002">
    <property type="protein sequence ID" value="OQV25530.1"/>
    <property type="molecule type" value="Genomic_DNA"/>
</dbReference>
<evidence type="ECO:0000313" key="3">
    <source>
        <dbReference type="EMBL" id="OQV25530.1"/>
    </source>
</evidence>
<feature type="chain" id="PRO_5012076966" evidence="2">
    <location>
        <begin position="24"/>
        <end position="182"/>
    </location>
</feature>
<accession>A0A1W0XDL2</accession>
<dbReference type="Proteomes" id="UP000192578">
    <property type="component" value="Unassembled WGS sequence"/>
</dbReference>
<sequence length="182" mass="20359">MVRNGNGLLPVLVCAMLCATVMTWSDTRNPEPFPEVHVGSVAHLPPLVQLSERERSAIRHFLAHRLDPVNSDSEDFAEVIKQAPERHSSKMAPDDNRDPEPEAAEDYAKSKRDSQGRFGPNIGPFITNRQIEAWTSRASGTPALKETDLALQSTWKRKANGKLCYINPIACFGRRQREAARK</sequence>
<organism evidence="3 4">
    <name type="scientific">Hypsibius exemplaris</name>
    <name type="common">Freshwater tardigrade</name>
    <dbReference type="NCBI Taxonomy" id="2072580"/>
    <lineage>
        <taxon>Eukaryota</taxon>
        <taxon>Metazoa</taxon>
        <taxon>Ecdysozoa</taxon>
        <taxon>Tardigrada</taxon>
        <taxon>Eutardigrada</taxon>
        <taxon>Parachela</taxon>
        <taxon>Hypsibioidea</taxon>
        <taxon>Hypsibiidae</taxon>
        <taxon>Hypsibius</taxon>
    </lineage>
</organism>
<keyword evidence="2" id="KW-0732">Signal</keyword>
<feature type="compositionally biased region" description="Basic and acidic residues" evidence="1">
    <location>
        <begin position="83"/>
        <end position="115"/>
    </location>
</feature>
<keyword evidence="4" id="KW-1185">Reference proteome</keyword>
<feature type="signal peptide" evidence="2">
    <location>
        <begin position="1"/>
        <end position="23"/>
    </location>
</feature>
<protein>
    <submittedName>
        <fullName evidence="3">Uncharacterized protein</fullName>
    </submittedName>
</protein>
<evidence type="ECO:0000256" key="2">
    <source>
        <dbReference type="SAM" id="SignalP"/>
    </source>
</evidence>
<evidence type="ECO:0000313" key="4">
    <source>
        <dbReference type="Proteomes" id="UP000192578"/>
    </source>
</evidence>
<reference evidence="4" key="1">
    <citation type="submission" date="2017-01" db="EMBL/GenBank/DDBJ databases">
        <title>Comparative genomics of anhydrobiosis in the tardigrade Hypsibius dujardini.</title>
        <authorList>
            <person name="Yoshida Y."/>
            <person name="Koutsovoulos G."/>
            <person name="Laetsch D."/>
            <person name="Stevens L."/>
            <person name="Kumar S."/>
            <person name="Horikawa D."/>
            <person name="Ishino K."/>
            <person name="Komine S."/>
            <person name="Tomita M."/>
            <person name="Blaxter M."/>
            <person name="Arakawa K."/>
        </authorList>
    </citation>
    <scope>NUCLEOTIDE SEQUENCE [LARGE SCALE GENOMIC DNA]</scope>
    <source>
        <strain evidence="4">Z151</strain>
    </source>
</reference>
<proteinExistence type="predicted"/>
<dbReference type="OrthoDB" id="10625925at2759"/>
<gene>
    <name evidence="3" type="ORF">BV898_00469</name>
</gene>
<dbReference type="AlphaFoldDB" id="A0A1W0XDL2"/>
<feature type="region of interest" description="Disordered" evidence="1">
    <location>
        <begin position="82"/>
        <end position="122"/>
    </location>
</feature>
<evidence type="ECO:0000256" key="1">
    <source>
        <dbReference type="SAM" id="MobiDB-lite"/>
    </source>
</evidence>